<feature type="transmembrane region" description="Helical" evidence="1">
    <location>
        <begin position="48"/>
        <end position="69"/>
    </location>
</feature>
<dbReference type="GO" id="GO:0005506">
    <property type="term" value="F:iron ion binding"/>
    <property type="evidence" value="ECO:0007669"/>
    <property type="project" value="UniProtKB-UniRule"/>
</dbReference>
<dbReference type="GO" id="GO:0003834">
    <property type="term" value="F:beta-carotene 15,15'-dioxygenase activity"/>
    <property type="evidence" value="ECO:0007669"/>
    <property type="project" value="UniProtKB-EC"/>
</dbReference>
<feature type="transmembrane region" description="Helical" evidence="1">
    <location>
        <begin position="236"/>
        <end position="254"/>
    </location>
</feature>
<dbReference type="GO" id="GO:0010436">
    <property type="term" value="F:carotenoid dioxygenase activity"/>
    <property type="evidence" value="ECO:0007669"/>
    <property type="project" value="UniProtKB-UniRule"/>
</dbReference>
<feature type="transmembrane region" description="Helical" evidence="1">
    <location>
        <begin position="20"/>
        <end position="42"/>
    </location>
</feature>
<feature type="binding site" evidence="1">
    <location>
        <position position="256"/>
    </location>
    <ligand>
        <name>Fe cation</name>
        <dbReference type="ChEBI" id="CHEBI:24875"/>
    </ligand>
</feature>
<reference evidence="2 3" key="1">
    <citation type="journal article" date="2019" name="Int. J. Syst. Evol. Microbiol.">
        <title>The Global Catalogue of Microorganisms (GCM) 10K type strain sequencing project: providing services to taxonomists for standard genome sequencing and annotation.</title>
        <authorList>
            <consortium name="The Broad Institute Genomics Platform"/>
            <consortium name="The Broad Institute Genome Sequencing Center for Infectious Disease"/>
            <person name="Wu L."/>
            <person name="Ma J."/>
        </authorList>
    </citation>
    <scope>NUCLEOTIDE SEQUENCE [LARGE SCALE GENOMIC DNA]</scope>
    <source>
        <strain evidence="2 3">GX26</strain>
    </source>
</reference>
<keyword evidence="1" id="KW-0472">Membrane</keyword>
<feature type="binding site" evidence="1">
    <location>
        <position position="260"/>
    </location>
    <ligand>
        <name>Fe cation</name>
        <dbReference type="ChEBI" id="CHEBI:24875"/>
    </ligand>
</feature>
<evidence type="ECO:0000256" key="1">
    <source>
        <dbReference type="HAMAP-Rule" id="MF_02093"/>
    </source>
</evidence>
<dbReference type="InterPro" id="IPR022270">
    <property type="entry name" value="Blh_diox"/>
</dbReference>
<comment type="cofactor">
    <cofactor evidence="1">
        <name>Fe(2+)</name>
        <dbReference type="ChEBI" id="CHEBI:29033"/>
    </cofactor>
</comment>
<dbReference type="GO" id="GO:0005886">
    <property type="term" value="C:plasma membrane"/>
    <property type="evidence" value="ECO:0007669"/>
    <property type="project" value="UniProtKB-SubCell"/>
</dbReference>
<dbReference type="RefSeq" id="WP_336349195.1">
    <property type="nucleotide sequence ID" value="NZ_JAZAQL010000001.1"/>
</dbReference>
<comment type="catalytic activity">
    <reaction evidence="1">
        <text>all-trans-beta-carotene + O2 = 2 all-trans-retinal</text>
        <dbReference type="Rhea" id="RHEA:32887"/>
        <dbReference type="ChEBI" id="CHEBI:15379"/>
        <dbReference type="ChEBI" id="CHEBI:17579"/>
        <dbReference type="ChEBI" id="CHEBI:17898"/>
        <dbReference type="EC" id="1.13.11.63"/>
    </reaction>
</comment>
<organism evidence="2 3">
    <name type="scientific">Halorubellus litoreus</name>
    <dbReference type="NCBI Taxonomy" id="755308"/>
    <lineage>
        <taxon>Archaea</taxon>
        <taxon>Methanobacteriati</taxon>
        <taxon>Methanobacteriota</taxon>
        <taxon>Stenosarchaea group</taxon>
        <taxon>Halobacteria</taxon>
        <taxon>Halobacteriales</taxon>
        <taxon>Halorubellaceae</taxon>
        <taxon>Halorubellus</taxon>
    </lineage>
</organism>
<sequence>MTESGYRARSSTSSGVRDRLVALALLPSWVVVGVLAVAFAAGVDRPPLVVQLVPLVASVVLFGLPHGAVDHLALARTGGRPATRAHQLRVGALYAVVGGAYAVAWFVAPVAAAVAFVILTWAHWGQGDIYPLVALFDGRHPHGRVQRALTAAVRGALPMTIPLVAFPGQYERVLGWFVAPFGASTDAIGWLFTADTRLAVAAGVGALSVLALANGYRADGATTAWVVDVAETLVLWAFFLLVPPILAVGAYFSAWHALRHVARLVAVDDTASAALERGNTTGALAAFARDAAPLTAGALLVLAALAALAPATPTTLPGLVGVYLVGIAVLTLPHVVVVTGMDRYQGIW</sequence>
<keyword evidence="1" id="KW-0223">Dioxygenase</keyword>
<protein>
    <recommendedName>
        <fullName evidence="1">Probable beta-carotene 15,15'-dioxygenase</fullName>
        <ecNumber evidence="1">1.13.11.63</ecNumber>
    </recommendedName>
</protein>
<dbReference type="EMBL" id="JBHSXN010000001">
    <property type="protein sequence ID" value="MFC6952204.1"/>
    <property type="molecule type" value="Genomic_DNA"/>
</dbReference>
<feature type="transmembrane region" description="Helical" evidence="1">
    <location>
        <begin position="321"/>
        <end position="341"/>
    </location>
</feature>
<keyword evidence="3" id="KW-1185">Reference proteome</keyword>
<keyword evidence="1" id="KW-0812">Transmembrane</keyword>
<dbReference type="Proteomes" id="UP001596395">
    <property type="component" value="Unassembled WGS sequence"/>
</dbReference>
<feature type="transmembrane region" description="Helical" evidence="1">
    <location>
        <begin position="173"/>
        <end position="191"/>
    </location>
</feature>
<dbReference type="HAMAP" id="MF_02093">
    <property type="entry name" value="Beta_carotene_diox"/>
    <property type="match status" value="1"/>
</dbReference>
<gene>
    <name evidence="2" type="ORF">ACFQGB_04950</name>
</gene>
<accession>A0ABD5V9U4</accession>
<evidence type="ECO:0000313" key="3">
    <source>
        <dbReference type="Proteomes" id="UP001596395"/>
    </source>
</evidence>
<dbReference type="GO" id="GO:0016121">
    <property type="term" value="P:carotene catabolic process"/>
    <property type="evidence" value="ECO:0007669"/>
    <property type="project" value="UniProtKB-UniRule"/>
</dbReference>
<keyword evidence="1" id="KW-0408">Iron</keyword>
<feature type="binding site" evidence="1">
    <location>
        <position position="123"/>
    </location>
    <ligand>
        <name>Fe cation</name>
        <dbReference type="ChEBI" id="CHEBI:24875"/>
    </ligand>
</feature>
<keyword evidence="1" id="KW-0479">Metal-binding</keyword>
<comment type="subcellular location">
    <subcellularLocation>
        <location evidence="1">Cell membrane</location>
        <topology evidence="1">Multi-pass membrane protein</topology>
    </subcellularLocation>
</comment>
<feature type="transmembrane region" description="Helical" evidence="1">
    <location>
        <begin position="90"/>
        <end position="122"/>
    </location>
</feature>
<keyword evidence="1" id="KW-1003">Cell membrane</keyword>
<feature type="transmembrane region" description="Helical" evidence="1">
    <location>
        <begin position="291"/>
        <end position="309"/>
    </location>
</feature>
<name>A0ABD5V9U4_9EURY</name>
<dbReference type="EC" id="1.13.11.63" evidence="1"/>
<proteinExistence type="inferred from homology"/>
<comment type="similarity">
    <text evidence="1">Belongs to the Brp/Blh beta-carotene diooxygenase family.</text>
</comment>
<dbReference type="Pfam" id="PF15461">
    <property type="entry name" value="BCD"/>
    <property type="match status" value="1"/>
</dbReference>
<feature type="binding site" evidence="1">
    <location>
        <position position="66"/>
    </location>
    <ligand>
        <name>Fe cation</name>
        <dbReference type="ChEBI" id="CHEBI:24875"/>
    </ligand>
</feature>
<dbReference type="NCBIfam" id="TIGR03753">
    <property type="entry name" value="blh_monoox"/>
    <property type="match status" value="1"/>
</dbReference>
<feature type="transmembrane region" description="Helical" evidence="1">
    <location>
        <begin position="198"/>
        <end position="216"/>
    </location>
</feature>
<comment type="function">
    <text evidence="1">Catalyzes the cleavage of beta-carotene at its central double bond (15,15') to yield two molecules of all-trans-retinal.</text>
</comment>
<keyword evidence="1" id="KW-0560">Oxidoreductase</keyword>
<keyword evidence="1" id="KW-1133">Transmembrane helix</keyword>
<dbReference type="AlphaFoldDB" id="A0ABD5V9U4"/>
<comment type="caution">
    <text evidence="2">The sequence shown here is derived from an EMBL/GenBank/DDBJ whole genome shotgun (WGS) entry which is preliminary data.</text>
</comment>
<evidence type="ECO:0000313" key="2">
    <source>
        <dbReference type="EMBL" id="MFC6952204.1"/>
    </source>
</evidence>